<feature type="region of interest" description="Disordered" evidence="1">
    <location>
        <begin position="408"/>
        <end position="514"/>
    </location>
</feature>
<dbReference type="EMBL" id="JASWJB010000037">
    <property type="protein sequence ID" value="KAK2608494.1"/>
    <property type="molecule type" value="Genomic_DNA"/>
</dbReference>
<feature type="compositionally biased region" description="Acidic residues" evidence="1">
    <location>
        <begin position="417"/>
        <end position="437"/>
    </location>
</feature>
<evidence type="ECO:0000256" key="1">
    <source>
        <dbReference type="SAM" id="MobiDB-lite"/>
    </source>
</evidence>
<reference evidence="2" key="1">
    <citation type="submission" date="2023-06" db="EMBL/GenBank/DDBJ databases">
        <title>Conoideocrella luteorostrata (Hypocreales: Clavicipitaceae), a potential biocontrol fungus for elongate hemlock scale in United States Christmas tree production areas.</title>
        <authorList>
            <person name="Barrett H."/>
            <person name="Lovett B."/>
            <person name="Macias A.M."/>
            <person name="Stajich J.E."/>
            <person name="Kasson M.T."/>
        </authorList>
    </citation>
    <scope>NUCLEOTIDE SEQUENCE</scope>
    <source>
        <strain evidence="2">ARSEF 14590</strain>
    </source>
</reference>
<accession>A0AAJ0G0Y2</accession>
<protein>
    <submittedName>
        <fullName evidence="2">Uncharacterized protein</fullName>
    </submittedName>
</protein>
<evidence type="ECO:0000313" key="3">
    <source>
        <dbReference type="Proteomes" id="UP001251528"/>
    </source>
</evidence>
<dbReference type="AlphaFoldDB" id="A0AAJ0G0Y2"/>
<name>A0AAJ0G0Y2_9HYPO</name>
<sequence>MDTHRKAEWERFLTDNDLRTLWSVSHDIEQVKYAPIIKQLEAEDLRREPLEKQIVLEKKWCVRRFSGTRTQRCQEYLSNIYLAASRVQNASFLRRRRTGNGAYQKEVIRHGAAGNRLHKIMKIRLGNFGDENARDLPVATTIENSRYYLGHSGGDYVFRYQPEIESSPSTSILTSDSTFPDLSRHPSWQSFLNNNDVSKQNFIYCGLVPRAFREYKARFELLCGEVIQLLGSIIVFHDRLSTVDIRSQLASYATTKITCSFLFELYKKWKEESSNNKWDRKWAQGQIGQHPKILECVHLMAKIYDFNHDFLKGMAPLILMIEDAAGKNFVTLLDVYEKCVAQEAFHELLRARNVDHCMVFIDNKGTNVHEFFRDSIFESDPLHPLNRFDHIDVGPALENLAALLNSDESADSNIDSSDSELSDTPDTEAELGDDQVEDTSAHLEGDKLVSDAEEDEADENEIKGDAEEEEEEDDDDDDDDWQPPQNRKPKRTVKRPAPLPRLSTSRRSSKRRKR</sequence>
<feature type="compositionally biased region" description="Basic and acidic residues" evidence="1">
    <location>
        <begin position="439"/>
        <end position="450"/>
    </location>
</feature>
<dbReference type="Proteomes" id="UP001251528">
    <property type="component" value="Unassembled WGS sequence"/>
</dbReference>
<organism evidence="2 3">
    <name type="scientific">Conoideocrella luteorostrata</name>
    <dbReference type="NCBI Taxonomy" id="1105319"/>
    <lineage>
        <taxon>Eukaryota</taxon>
        <taxon>Fungi</taxon>
        <taxon>Dikarya</taxon>
        <taxon>Ascomycota</taxon>
        <taxon>Pezizomycotina</taxon>
        <taxon>Sordariomycetes</taxon>
        <taxon>Hypocreomycetidae</taxon>
        <taxon>Hypocreales</taxon>
        <taxon>Clavicipitaceae</taxon>
        <taxon>Conoideocrella</taxon>
    </lineage>
</organism>
<keyword evidence="3" id="KW-1185">Reference proteome</keyword>
<gene>
    <name evidence="2" type="ORF">QQS21_002956</name>
</gene>
<comment type="caution">
    <text evidence="2">The sequence shown here is derived from an EMBL/GenBank/DDBJ whole genome shotgun (WGS) entry which is preliminary data.</text>
</comment>
<feature type="compositionally biased region" description="Acidic residues" evidence="1">
    <location>
        <begin position="466"/>
        <end position="481"/>
    </location>
</feature>
<evidence type="ECO:0000313" key="2">
    <source>
        <dbReference type="EMBL" id="KAK2608494.1"/>
    </source>
</evidence>
<proteinExistence type="predicted"/>